<gene>
    <name evidence="6" type="ORF">EI998_09180</name>
</gene>
<organism evidence="6 7">
    <name type="scientific">Streptococcus suis</name>
    <dbReference type="NCBI Taxonomy" id="1307"/>
    <lineage>
        <taxon>Bacteria</taxon>
        <taxon>Bacillati</taxon>
        <taxon>Bacillota</taxon>
        <taxon>Bacilli</taxon>
        <taxon>Lactobacillales</taxon>
        <taxon>Streptococcaceae</taxon>
        <taxon>Streptococcus</taxon>
    </lineage>
</organism>
<dbReference type="PROSITE" id="PS50937">
    <property type="entry name" value="HTH_MERR_2"/>
    <property type="match status" value="1"/>
</dbReference>
<name>A0A3R8S7A2_STRSU</name>
<dbReference type="SMART" id="SM00422">
    <property type="entry name" value="HTH_MERR"/>
    <property type="match status" value="1"/>
</dbReference>
<dbReference type="Proteomes" id="UP000274117">
    <property type="component" value="Unassembled WGS sequence"/>
</dbReference>
<dbReference type="InterPro" id="IPR009061">
    <property type="entry name" value="DNA-bd_dom_put_sf"/>
</dbReference>
<feature type="coiled-coil region" evidence="4">
    <location>
        <begin position="77"/>
        <end position="104"/>
    </location>
</feature>
<protein>
    <submittedName>
        <fullName evidence="6">MerR family transcriptional regulator</fullName>
    </submittedName>
</protein>
<proteinExistence type="predicted"/>
<dbReference type="GO" id="GO:0003677">
    <property type="term" value="F:DNA binding"/>
    <property type="evidence" value="ECO:0007669"/>
    <property type="project" value="UniProtKB-KW"/>
</dbReference>
<reference evidence="6 7" key="2">
    <citation type="submission" date="2018-12" db="EMBL/GenBank/DDBJ databases">
        <title>Whole-genome sequences of fifteen clinical Streptococcus suis strains isolated from pigs between 2006 and 2018.</title>
        <authorList>
            <person name="Stevens M.J.A."/>
            <person name="Cernela N."/>
            <person name="Spoerry Serrano N."/>
            <person name="Schmitt S."/>
            <person name="Schrenzel J."/>
            <person name="Stephan R."/>
        </authorList>
    </citation>
    <scope>NUCLEOTIDE SEQUENCE [LARGE SCALE GENOMIC DNA]</scope>
    <source>
        <strain evidence="6 7">PP422</strain>
    </source>
</reference>
<accession>A0A3R8S7A2</accession>
<dbReference type="GO" id="GO:0003700">
    <property type="term" value="F:DNA-binding transcription factor activity"/>
    <property type="evidence" value="ECO:0007669"/>
    <property type="project" value="InterPro"/>
</dbReference>
<dbReference type="Gene3D" id="1.10.1660.10">
    <property type="match status" value="1"/>
</dbReference>
<keyword evidence="2" id="KW-0238">DNA-binding</keyword>
<feature type="domain" description="HTH merR-type" evidence="5">
    <location>
        <begin position="1"/>
        <end position="69"/>
    </location>
</feature>
<evidence type="ECO:0000256" key="4">
    <source>
        <dbReference type="SAM" id="Coils"/>
    </source>
</evidence>
<dbReference type="PANTHER" id="PTHR30204:SF94">
    <property type="entry name" value="HEAVY METAL-DEPENDENT TRANSCRIPTIONAL REGULATOR HI_0293-RELATED"/>
    <property type="match status" value="1"/>
</dbReference>
<dbReference type="SUPFAM" id="SSF46955">
    <property type="entry name" value="Putative DNA-binding domain"/>
    <property type="match status" value="1"/>
</dbReference>
<dbReference type="InterPro" id="IPR000551">
    <property type="entry name" value="MerR-type_HTH_dom"/>
</dbReference>
<comment type="caution">
    <text evidence="6">The sequence shown here is derived from an EMBL/GenBank/DDBJ whole genome shotgun (WGS) entry which is preliminary data.</text>
</comment>
<keyword evidence="4" id="KW-0175">Coiled coil</keyword>
<dbReference type="Pfam" id="PF13411">
    <property type="entry name" value="MerR_1"/>
    <property type="match status" value="1"/>
</dbReference>
<evidence type="ECO:0000313" key="7">
    <source>
        <dbReference type="Proteomes" id="UP000274117"/>
    </source>
</evidence>
<dbReference type="PANTHER" id="PTHR30204">
    <property type="entry name" value="REDOX-CYCLING DRUG-SENSING TRANSCRIPTIONAL ACTIVATOR SOXR"/>
    <property type="match status" value="1"/>
</dbReference>
<dbReference type="PRINTS" id="PR00040">
    <property type="entry name" value="HTHMERR"/>
</dbReference>
<reference evidence="6 7" key="1">
    <citation type="submission" date="2018-11" db="EMBL/GenBank/DDBJ databases">
        <authorList>
            <person name="Stevens M.J."/>
            <person name="Cernela N."/>
            <person name="Spoerry Serrano N."/>
            <person name="Schmitt S."/>
            <person name="Schrenzel J."/>
            <person name="Stephan R."/>
        </authorList>
    </citation>
    <scope>NUCLEOTIDE SEQUENCE [LARGE SCALE GENOMIC DNA]</scope>
    <source>
        <strain evidence="6 7">PP422</strain>
    </source>
</reference>
<evidence type="ECO:0000256" key="3">
    <source>
        <dbReference type="ARBA" id="ARBA00023163"/>
    </source>
</evidence>
<evidence type="ECO:0000256" key="2">
    <source>
        <dbReference type="ARBA" id="ARBA00023125"/>
    </source>
</evidence>
<keyword evidence="1" id="KW-0805">Transcription regulation</keyword>
<dbReference type="EMBL" id="RSDO01000019">
    <property type="protein sequence ID" value="RRR51202.1"/>
    <property type="molecule type" value="Genomic_DNA"/>
</dbReference>
<evidence type="ECO:0000313" key="6">
    <source>
        <dbReference type="EMBL" id="RRR51202.1"/>
    </source>
</evidence>
<sequence>MSTIKEISELLGISAPTIRFYEKEGMVEIPRNERGIRQFDERSIDRLKAIVHYRRVGMPLEDIQKILAEFHNHALSSDLLKRTQAQLEDQIAALQENHAYLVKKIEIHQQLAQLEAQGISANERTDAYYDIRR</sequence>
<keyword evidence="3" id="KW-0804">Transcription</keyword>
<evidence type="ECO:0000259" key="5">
    <source>
        <dbReference type="PROSITE" id="PS50937"/>
    </source>
</evidence>
<dbReference type="InterPro" id="IPR047057">
    <property type="entry name" value="MerR_fam"/>
</dbReference>
<dbReference type="AlphaFoldDB" id="A0A3R8S7A2"/>
<evidence type="ECO:0000256" key="1">
    <source>
        <dbReference type="ARBA" id="ARBA00023015"/>
    </source>
</evidence>